<dbReference type="SUPFAM" id="SSF52172">
    <property type="entry name" value="CheY-like"/>
    <property type="match status" value="1"/>
</dbReference>
<dbReference type="STRING" id="633440.SAMN05421869_110223"/>
<evidence type="ECO:0000313" key="8">
    <source>
        <dbReference type="EMBL" id="SDJ42515.1"/>
    </source>
</evidence>
<dbReference type="CDD" id="cd17535">
    <property type="entry name" value="REC_NarL-like"/>
    <property type="match status" value="1"/>
</dbReference>
<dbReference type="AlphaFoldDB" id="A0A1G8TNL5"/>
<dbReference type="PRINTS" id="PR00038">
    <property type="entry name" value="HTHLUXR"/>
</dbReference>
<accession>A0A1G8TNL5</accession>
<feature type="modified residue" description="4-aspartylphosphate" evidence="5">
    <location>
        <position position="55"/>
    </location>
</feature>
<evidence type="ECO:0000313" key="9">
    <source>
        <dbReference type="Proteomes" id="UP000199202"/>
    </source>
</evidence>
<dbReference type="GO" id="GO:0000160">
    <property type="term" value="P:phosphorelay signal transduction system"/>
    <property type="evidence" value="ECO:0007669"/>
    <property type="project" value="InterPro"/>
</dbReference>
<dbReference type="InterPro" id="IPR001789">
    <property type="entry name" value="Sig_transdc_resp-reg_receiver"/>
</dbReference>
<keyword evidence="9" id="KW-1185">Reference proteome</keyword>
<dbReference type="Pfam" id="PF00072">
    <property type="entry name" value="Response_reg"/>
    <property type="match status" value="1"/>
</dbReference>
<dbReference type="PANTHER" id="PTHR43214:SF24">
    <property type="entry name" value="TRANSCRIPTIONAL REGULATORY PROTEIN NARL-RELATED"/>
    <property type="match status" value="1"/>
</dbReference>
<dbReference type="InterPro" id="IPR011006">
    <property type="entry name" value="CheY-like_superfamily"/>
</dbReference>
<name>A0A1G8TNL5_9ACTN</name>
<organism evidence="8 9">
    <name type="scientific">Nonomuraea jiangxiensis</name>
    <dbReference type="NCBI Taxonomy" id="633440"/>
    <lineage>
        <taxon>Bacteria</taxon>
        <taxon>Bacillati</taxon>
        <taxon>Actinomycetota</taxon>
        <taxon>Actinomycetes</taxon>
        <taxon>Streptosporangiales</taxon>
        <taxon>Streptosporangiaceae</taxon>
        <taxon>Nonomuraea</taxon>
    </lineage>
</organism>
<evidence type="ECO:0000256" key="1">
    <source>
        <dbReference type="ARBA" id="ARBA00022553"/>
    </source>
</evidence>
<evidence type="ECO:0000259" key="7">
    <source>
        <dbReference type="PROSITE" id="PS50110"/>
    </source>
</evidence>
<feature type="domain" description="HTH luxR-type" evidence="6">
    <location>
        <begin position="147"/>
        <end position="217"/>
    </location>
</feature>
<dbReference type="PROSITE" id="PS50043">
    <property type="entry name" value="HTH_LUXR_2"/>
    <property type="match status" value="1"/>
</dbReference>
<evidence type="ECO:0000259" key="6">
    <source>
        <dbReference type="PROSITE" id="PS50043"/>
    </source>
</evidence>
<dbReference type="SMART" id="SM00421">
    <property type="entry name" value="HTH_LUXR"/>
    <property type="match status" value="1"/>
</dbReference>
<keyword evidence="4" id="KW-0804">Transcription</keyword>
<dbReference type="Proteomes" id="UP000199202">
    <property type="component" value="Unassembled WGS sequence"/>
</dbReference>
<dbReference type="InterPro" id="IPR058245">
    <property type="entry name" value="NreC/VraR/RcsB-like_REC"/>
</dbReference>
<dbReference type="SUPFAM" id="SSF46894">
    <property type="entry name" value="C-terminal effector domain of the bipartite response regulators"/>
    <property type="match status" value="1"/>
</dbReference>
<keyword evidence="2" id="KW-0805">Transcription regulation</keyword>
<feature type="domain" description="Response regulatory" evidence="7">
    <location>
        <begin position="5"/>
        <end position="125"/>
    </location>
</feature>
<keyword evidence="3 8" id="KW-0238">DNA-binding</keyword>
<evidence type="ECO:0000256" key="3">
    <source>
        <dbReference type="ARBA" id="ARBA00023125"/>
    </source>
</evidence>
<keyword evidence="1 5" id="KW-0597">Phosphoprotein</keyword>
<dbReference type="InterPro" id="IPR000792">
    <property type="entry name" value="Tscrpt_reg_LuxR_C"/>
</dbReference>
<dbReference type="GO" id="GO:0003677">
    <property type="term" value="F:DNA binding"/>
    <property type="evidence" value="ECO:0007669"/>
    <property type="project" value="UniProtKB-KW"/>
</dbReference>
<dbReference type="EMBL" id="FNDJ01000010">
    <property type="protein sequence ID" value="SDJ42515.1"/>
    <property type="molecule type" value="Genomic_DNA"/>
</dbReference>
<evidence type="ECO:0000256" key="5">
    <source>
        <dbReference type="PROSITE-ProRule" id="PRU00169"/>
    </source>
</evidence>
<dbReference type="GO" id="GO:0006355">
    <property type="term" value="P:regulation of DNA-templated transcription"/>
    <property type="evidence" value="ECO:0007669"/>
    <property type="project" value="InterPro"/>
</dbReference>
<evidence type="ECO:0000256" key="4">
    <source>
        <dbReference type="ARBA" id="ARBA00023163"/>
    </source>
</evidence>
<dbReference type="Gene3D" id="3.40.50.2300">
    <property type="match status" value="1"/>
</dbReference>
<reference evidence="8 9" key="1">
    <citation type="submission" date="2016-10" db="EMBL/GenBank/DDBJ databases">
        <authorList>
            <person name="de Groot N.N."/>
        </authorList>
    </citation>
    <scope>NUCLEOTIDE SEQUENCE [LARGE SCALE GENOMIC DNA]</scope>
    <source>
        <strain evidence="8 9">CGMCC 4.6533</strain>
    </source>
</reference>
<sequence length="219" mass="23717">MQALRIVIAEDSVLLREGLAQILARAGHEVVAQVGNAPSLLAAVRRSRPDLVITDVRMPPDHSDEGLRAALRLRAEDPDLPIFVLSQYVGQAYADELLESSGIALGYLLKDRVTDVSQFTAAVEQVAAGGVVIDPEVVRRLLARKRRDDPIARLTVREMDVLTRMAEGRSNAAIARELLISEVAVSKHIGNLFGKLGLAGSSDDNRRVLAVLAYLRSPG</sequence>
<dbReference type="CDD" id="cd06170">
    <property type="entry name" value="LuxR_C_like"/>
    <property type="match status" value="1"/>
</dbReference>
<dbReference type="PANTHER" id="PTHR43214">
    <property type="entry name" value="TWO-COMPONENT RESPONSE REGULATOR"/>
    <property type="match status" value="1"/>
</dbReference>
<dbReference type="Pfam" id="PF00196">
    <property type="entry name" value="GerE"/>
    <property type="match status" value="1"/>
</dbReference>
<proteinExistence type="predicted"/>
<dbReference type="InterPro" id="IPR039420">
    <property type="entry name" value="WalR-like"/>
</dbReference>
<protein>
    <submittedName>
        <fullName evidence="8">DNA-binding response regulator, NarL/FixJ family, contains REC and HTH domains</fullName>
    </submittedName>
</protein>
<gene>
    <name evidence="8" type="ORF">SAMN05421869_110223</name>
</gene>
<dbReference type="InterPro" id="IPR016032">
    <property type="entry name" value="Sig_transdc_resp-reg_C-effctor"/>
</dbReference>
<dbReference type="PROSITE" id="PS50110">
    <property type="entry name" value="RESPONSE_REGULATORY"/>
    <property type="match status" value="1"/>
</dbReference>
<evidence type="ECO:0000256" key="2">
    <source>
        <dbReference type="ARBA" id="ARBA00023015"/>
    </source>
</evidence>
<dbReference type="SMART" id="SM00448">
    <property type="entry name" value="REC"/>
    <property type="match status" value="1"/>
</dbReference>